<dbReference type="PANTHER" id="PTHR13062:SF9">
    <property type="entry name" value="MICROBIAL COLLAGENASE"/>
    <property type="match status" value="1"/>
</dbReference>
<evidence type="ECO:0000256" key="6">
    <source>
        <dbReference type="ARBA" id="ARBA00022525"/>
    </source>
</evidence>
<dbReference type="SUPFAM" id="SSF89260">
    <property type="entry name" value="Collagen-binding domain"/>
    <property type="match status" value="1"/>
</dbReference>
<evidence type="ECO:0000256" key="13">
    <source>
        <dbReference type="ARBA" id="ARBA00022837"/>
    </source>
</evidence>
<evidence type="ECO:0000256" key="11">
    <source>
        <dbReference type="ARBA" id="ARBA00022825"/>
    </source>
</evidence>
<dbReference type="GO" id="GO:0006508">
    <property type="term" value="P:proteolysis"/>
    <property type="evidence" value="ECO:0007669"/>
    <property type="project" value="UniProtKB-KW"/>
</dbReference>
<dbReference type="FunFam" id="2.60.120.380:FF:000012">
    <property type="entry name" value="Microbial collagenase"/>
    <property type="match status" value="1"/>
</dbReference>
<dbReference type="GO" id="GO:0004252">
    <property type="term" value="F:serine-type endopeptidase activity"/>
    <property type="evidence" value="ECO:0007669"/>
    <property type="project" value="InterPro"/>
</dbReference>
<evidence type="ECO:0000313" key="23">
    <source>
        <dbReference type="Proteomes" id="UP000242164"/>
    </source>
</evidence>
<dbReference type="Gene3D" id="3.40.50.200">
    <property type="entry name" value="Peptidase S8/S53 domain"/>
    <property type="match status" value="1"/>
</dbReference>
<dbReference type="InterPro" id="IPR007280">
    <property type="entry name" value="Peptidase_C_arc/bac"/>
</dbReference>
<evidence type="ECO:0000256" key="4">
    <source>
        <dbReference type="ARBA" id="ARBA00004613"/>
    </source>
</evidence>
<dbReference type="Proteomes" id="UP000242164">
    <property type="component" value="Unassembled WGS sequence"/>
</dbReference>
<dbReference type="GO" id="GO:0005576">
    <property type="term" value="C:extracellular region"/>
    <property type="evidence" value="ECO:0007669"/>
    <property type="project" value="UniProtKB-SubCell"/>
</dbReference>
<dbReference type="CDD" id="cd04843">
    <property type="entry name" value="Peptidases_S8_11"/>
    <property type="match status" value="1"/>
</dbReference>
<dbReference type="PRINTS" id="PR00723">
    <property type="entry name" value="SUBTILISIN"/>
</dbReference>
<proteinExistence type="inferred from homology"/>
<comment type="cofactor">
    <cofactor evidence="2">
        <name>Ca(2+)</name>
        <dbReference type="ChEBI" id="CHEBI:29108"/>
    </cofactor>
</comment>
<keyword evidence="12" id="KW-0862">Zinc</keyword>
<keyword evidence="16" id="KW-0865">Zymogen</keyword>
<organism evidence="22 23">
    <name type="scientific">Bacillus cytotoxicus</name>
    <dbReference type="NCBI Taxonomy" id="580165"/>
    <lineage>
        <taxon>Bacteria</taxon>
        <taxon>Bacillati</taxon>
        <taxon>Bacillota</taxon>
        <taxon>Bacilli</taxon>
        <taxon>Bacillales</taxon>
        <taxon>Bacillaceae</taxon>
        <taxon>Bacillus</taxon>
        <taxon>Bacillus cereus group</taxon>
    </lineage>
</organism>
<keyword evidence="8" id="KW-0479">Metal-binding</keyword>
<evidence type="ECO:0000313" key="22">
    <source>
        <dbReference type="EMBL" id="SCL91858.1"/>
    </source>
</evidence>
<dbReference type="PROSITE" id="PS00138">
    <property type="entry name" value="SUBTILASE_SER"/>
    <property type="match status" value="1"/>
</dbReference>
<accession>A0AAX2CGH0</accession>
<comment type="caution">
    <text evidence="19">Lacks conserved residue(s) required for the propagation of feature annotation.</text>
</comment>
<keyword evidence="11" id="KW-0720">Serine protease</keyword>
<dbReference type="AlphaFoldDB" id="A0AAX2CGH0"/>
<evidence type="ECO:0000256" key="12">
    <source>
        <dbReference type="ARBA" id="ARBA00022833"/>
    </source>
</evidence>
<evidence type="ECO:0000256" key="17">
    <source>
        <dbReference type="ARBA" id="ARBA00034318"/>
    </source>
</evidence>
<reference evidence="22 23" key="1">
    <citation type="submission" date="2016-08" db="EMBL/GenBank/DDBJ databases">
        <authorList>
            <person name="Loux V."/>
            <person name="Rue O."/>
        </authorList>
    </citation>
    <scope>NUCLEOTIDE SEQUENCE [LARGE SCALE GENOMIC DNA]</scope>
    <source>
        <strain evidence="22 23">AFSSA_08CEB44bac</strain>
    </source>
</reference>
<keyword evidence="15" id="KW-0482">Metalloprotease</keyword>
<dbReference type="GO" id="GO:0008270">
    <property type="term" value="F:zinc ion binding"/>
    <property type="evidence" value="ECO:0007669"/>
    <property type="project" value="UniProtKB-ARBA"/>
</dbReference>
<comment type="subcellular location">
    <subcellularLocation>
        <location evidence="4">Secreted</location>
    </subcellularLocation>
</comment>
<keyword evidence="13" id="KW-0106">Calcium</keyword>
<evidence type="ECO:0000256" key="7">
    <source>
        <dbReference type="ARBA" id="ARBA00022670"/>
    </source>
</evidence>
<evidence type="ECO:0000259" key="20">
    <source>
        <dbReference type="Pfam" id="PF00082"/>
    </source>
</evidence>
<protein>
    <recommendedName>
        <fullName evidence="5">microbial collagenase</fullName>
        <ecNumber evidence="5">3.4.24.3</ecNumber>
    </recommendedName>
    <alternativeName>
        <fullName evidence="18">Microbial collagenase</fullName>
    </alternativeName>
</protein>
<dbReference type="GO" id="GO:0005509">
    <property type="term" value="F:calcium ion binding"/>
    <property type="evidence" value="ECO:0007669"/>
    <property type="project" value="UniProtKB-ARBA"/>
</dbReference>
<dbReference type="PROSITE" id="PS51892">
    <property type="entry name" value="SUBTILASE"/>
    <property type="match status" value="1"/>
</dbReference>
<keyword evidence="14" id="KW-0843">Virulence</keyword>
<evidence type="ECO:0000259" key="21">
    <source>
        <dbReference type="Pfam" id="PF04151"/>
    </source>
</evidence>
<evidence type="ECO:0000256" key="3">
    <source>
        <dbReference type="ARBA" id="ARBA00001947"/>
    </source>
</evidence>
<dbReference type="Pfam" id="PF04151">
    <property type="entry name" value="PPC"/>
    <property type="match status" value="1"/>
</dbReference>
<dbReference type="EC" id="3.4.24.3" evidence="5"/>
<dbReference type="InterPro" id="IPR036852">
    <property type="entry name" value="Peptidase_S8/S53_dom_sf"/>
</dbReference>
<evidence type="ECO:0000256" key="8">
    <source>
        <dbReference type="ARBA" id="ARBA00022723"/>
    </source>
</evidence>
<evidence type="ECO:0000256" key="10">
    <source>
        <dbReference type="ARBA" id="ARBA00022801"/>
    </source>
</evidence>
<dbReference type="RefSeq" id="WP_087098644.1">
    <property type="nucleotide sequence ID" value="NZ_CP066179.1"/>
</dbReference>
<name>A0AAX2CGH0_9BACI</name>
<evidence type="ECO:0000256" key="14">
    <source>
        <dbReference type="ARBA" id="ARBA00023026"/>
    </source>
</evidence>
<keyword evidence="10" id="KW-0378">Hydrolase</keyword>
<evidence type="ECO:0000256" key="19">
    <source>
        <dbReference type="PROSITE-ProRule" id="PRU01240"/>
    </source>
</evidence>
<evidence type="ECO:0000256" key="5">
    <source>
        <dbReference type="ARBA" id="ARBA00012653"/>
    </source>
</evidence>
<dbReference type="InterPro" id="IPR023828">
    <property type="entry name" value="Peptidase_S8_Ser-AS"/>
</dbReference>
<keyword evidence="9" id="KW-0732">Signal</keyword>
<dbReference type="InterPro" id="IPR034073">
    <property type="entry name" value="Subtilisin_DY-like_dom"/>
</dbReference>
<dbReference type="GO" id="GO:0004222">
    <property type="term" value="F:metalloendopeptidase activity"/>
    <property type="evidence" value="ECO:0007669"/>
    <property type="project" value="UniProtKB-EC"/>
</dbReference>
<evidence type="ECO:0000256" key="1">
    <source>
        <dbReference type="ARBA" id="ARBA00000424"/>
    </source>
</evidence>
<feature type="domain" description="Peptidase S8/S53" evidence="20">
    <location>
        <begin position="233"/>
        <end position="469"/>
    </location>
</feature>
<dbReference type="PANTHER" id="PTHR13062">
    <property type="entry name" value="COLLAGENASE"/>
    <property type="match status" value="1"/>
</dbReference>
<comment type="cofactor">
    <cofactor evidence="3">
        <name>Zn(2+)</name>
        <dbReference type="ChEBI" id="CHEBI:29105"/>
    </cofactor>
</comment>
<keyword evidence="6" id="KW-0964">Secreted</keyword>
<evidence type="ECO:0000256" key="2">
    <source>
        <dbReference type="ARBA" id="ARBA00001913"/>
    </source>
</evidence>
<evidence type="ECO:0000256" key="16">
    <source>
        <dbReference type="ARBA" id="ARBA00023145"/>
    </source>
</evidence>
<comment type="similarity">
    <text evidence="17">Belongs to the peptidase M9B family. Collagenase subfamily.</text>
</comment>
<evidence type="ECO:0000256" key="15">
    <source>
        <dbReference type="ARBA" id="ARBA00023049"/>
    </source>
</evidence>
<dbReference type="SUPFAM" id="SSF52743">
    <property type="entry name" value="Subtilisin-like"/>
    <property type="match status" value="1"/>
</dbReference>
<comment type="catalytic activity">
    <reaction evidence="1">
        <text>Digestion of native collagen in the triple helical region at Xaa-|-Gly bonds. With synthetic peptides, a preference is shown for Gly at P3 and P1', Pro and Ala at P2 and P2', and hydroxyproline, Ala or Arg at P3'.</text>
        <dbReference type="EC" id="3.4.24.3"/>
    </reaction>
</comment>
<dbReference type="EMBL" id="FMIK01000024">
    <property type="protein sequence ID" value="SCL91858.1"/>
    <property type="molecule type" value="Genomic_DNA"/>
</dbReference>
<evidence type="ECO:0000256" key="18">
    <source>
        <dbReference type="ARBA" id="ARBA00034362"/>
    </source>
</evidence>
<comment type="caution">
    <text evidence="22">The sequence shown here is derived from an EMBL/GenBank/DDBJ whole genome shotgun (WGS) entry which is preliminary data.</text>
</comment>
<keyword evidence="7" id="KW-0645">Protease</keyword>
<dbReference type="InterPro" id="IPR000209">
    <property type="entry name" value="Peptidase_S8/S53_dom"/>
</dbReference>
<feature type="domain" description="Peptidase C-terminal archaeal/bacterial" evidence="21">
    <location>
        <begin position="544"/>
        <end position="611"/>
    </location>
</feature>
<comment type="similarity">
    <text evidence="19">Belongs to the peptidase S8 family.</text>
</comment>
<dbReference type="Gene3D" id="2.60.120.380">
    <property type="match status" value="1"/>
</dbReference>
<dbReference type="InterPro" id="IPR015500">
    <property type="entry name" value="Peptidase_S8_subtilisin-rel"/>
</dbReference>
<gene>
    <name evidence="22" type="ORF">BCB44BAC_01949</name>
</gene>
<sequence>MRTVLKGIFLSTVALTICTGVEGVGFGKIENTVYASEKYYADQQVKVNEKRLIIKLKNDNQFPYEDGIEKRIISEKKDVALGEFFDEFPTFTLQRLFTSLNPNEIRNIDKNATGHDDQSSARLLNYYMLQVPNDIEEKSVLKKLKKSPLIEDAYVQEKGQLAPPEMPNHLFLHPYDDPRFGKQGYLAAAPYGINATYAWSIKGGDGKGTTFVDMEYGWLLNHEDLVQQKIELMSGQNINQHVGHGTSVLGIVSAVDNEIGNIGIAPKAKVKVISQIRNNGDYNTADAIVSAVNDLQPGDVLLLEAQSSYDGYGNKYLPVEVQPDVFDAIRAGTNKGIVIIEAGANGGNDLDQFRNRDGKQVLNRNSPDFKDSGAIMVGASSSTFPHKRLWFSNYGSRIDTYGWGEHVDTTHAEPSREATNLYTSSFSGTSSASPIIAGAATSLQGIAKEHLGQPYTPEELRDILSNPSTGTQSQNPVTDKIGVLPDLKAILSKLGFHPEKLESEGATHQQMVQSVEQEPNNQLTEANVLEMNKTIKGNLNDHDQVDVYTFNMSSPQNIELSASNEQNIGMTWVLYHESDLQNYVAYGQNDGNVIKGTYRAKPGKYYLYVYKYENRNGAYTLHLK</sequence>
<dbReference type="Pfam" id="PF00082">
    <property type="entry name" value="Peptidase_S8"/>
    <property type="match status" value="1"/>
</dbReference>
<evidence type="ECO:0000256" key="9">
    <source>
        <dbReference type="ARBA" id="ARBA00022729"/>
    </source>
</evidence>